<dbReference type="InterPro" id="IPR029044">
    <property type="entry name" value="Nucleotide-diphossugar_trans"/>
</dbReference>
<keyword evidence="4 7" id="KW-0812">Transmembrane</keyword>
<name>A0A6L5XI20_9BACT</name>
<dbReference type="PANTHER" id="PTHR48090:SF1">
    <property type="entry name" value="PROPHAGE BACTOPRENOL GLUCOSYL TRANSFERASE HOMOLOG"/>
    <property type="match status" value="1"/>
</dbReference>
<sequence>MKLSIAVPWYKSRESVQALYDRALIVFDSMSDFDQIEFVFVEDGGNDGTWEELIKLAHKDSRVKVARFSRNFGQHHALTACLDLSEGDWVVVMDCDMQDRPEEIPRLYAKTKEGFDMVCARRGKRQDRFWKRLSSRFFMATFNWLSGMNYDGEVGNFRILSHKMVQAYRRMGESTRNIPGQLHWLGFKTGFIDVVHGARYSGKSSYTLPKLIGLALDSIIAYSNKPLRLSIRVGVGLMVFSLCMAAWIFARKIFWGIPISGWASLMVSVWFIGGIIIGNLGIIGMYLGRIYDEVKGRPVYIIDESINISLQDSSNRRHM</sequence>
<evidence type="ECO:0000256" key="6">
    <source>
        <dbReference type="ARBA" id="ARBA00023136"/>
    </source>
</evidence>
<evidence type="ECO:0000256" key="2">
    <source>
        <dbReference type="ARBA" id="ARBA00022676"/>
    </source>
</evidence>
<organism evidence="9 10">
    <name type="scientific">Desulfovibrio porci</name>
    <dbReference type="NCBI Taxonomy" id="2605782"/>
    <lineage>
        <taxon>Bacteria</taxon>
        <taxon>Pseudomonadati</taxon>
        <taxon>Thermodesulfobacteriota</taxon>
        <taxon>Desulfovibrionia</taxon>
        <taxon>Desulfovibrionales</taxon>
        <taxon>Desulfovibrionaceae</taxon>
        <taxon>Desulfovibrio</taxon>
    </lineage>
</organism>
<evidence type="ECO:0000256" key="5">
    <source>
        <dbReference type="ARBA" id="ARBA00022989"/>
    </source>
</evidence>
<evidence type="ECO:0000256" key="4">
    <source>
        <dbReference type="ARBA" id="ARBA00022692"/>
    </source>
</evidence>
<dbReference type="Gene3D" id="3.90.550.10">
    <property type="entry name" value="Spore Coat Polysaccharide Biosynthesis Protein SpsA, Chain A"/>
    <property type="match status" value="1"/>
</dbReference>
<dbReference type="InterPro" id="IPR050256">
    <property type="entry name" value="Glycosyltransferase_2"/>
</dbReference>
<comment type="caution">
    <text evidence="9">The sequence shown here is derived from an EMBL/GenBank/DDBJ whole genome shotgun (WGS) entry which is preliminary data.</text>
</comment>
<dbReference type="SUPFAM" id="SSF53448">
    <property type="entry name" value="Nucleotide-diphospho-sugar transferases"/>
    <property type="match status" value="1"/>
</dbReference>
<feature type="domain" description="Glycosyltransferase 2-like" evidence="8">
    <location>
        <begin position="4"/>
        <end position="149"/>
    </location>
</feature>
<accession>A0A6L5XI20</accession>
<keyword evidence="10" id="KW-1185">Reference proteome</keyword>
<gene>
    <name evidence="9" type="ORF">FYJ44_02040</name>
</gene>
<keyword evidence="6 7" id="KW-0472">Membrane</keyword>
<dbReference type="Pfam" id="PF00535">
    <property type="entry name" value="Glycos_transf_2"/>
    <property type="match status" value="1"/>
</dbReference>
<comment type="subcellular location">
    <subcellularLocation>
        <location evidence="1">Membrane</location>
        <topology evidence="1">Multi-pass membrane protein</topology>
    </subcellularLocation>
</comment>
<dbReference type="GO" id="GO:0005886">
    <property type="term" value="C:plasma membrane"/>
    <property type="evidence" value="ECO:0007669"/>
    <property type="project" value="TreeGrafter"/>
</dbReference>
<keyword evidence="5 7" id="KW-1133">Transmembrane helix</keyword>
<evidence type="ECO:0000256" key="3">
    <source>
        <dbReference type="ARBA" id="ARBA00022679"/>
    </source>
</evidence>
<proteinExistence type="predicted"/>
<keyword evidence="3 9" id="KW-0808">Transferase</keyword>
<evidence type="ECO:0000259" key="8">
    <source>
        <dbReference type="Pfam" id="PF00535"/>
    </source>
</evidence>
<dbReference type="PANTHER" id="PTHR48090">
    <property type="entry name" value="UNDECAPRENYL-PHOSPHATE 4-DEOXY-4-FORMAMIDO-L-ARABINOSE TRANSFERASE-RELATED"/>
    <property type="match status" value="1"/>
</dbReference>
<feature type="transmembrane region" description="Helical" evidence="7">
    <location>
        <begin position="229"/>
        <end position="250"/>
    </location>
</feature>
<dbReference type="GO" id="GO:0016757">
    <property type="term" value="F:glycosyltransferase activity"/>
    <property type="evidence" value="ECO:0007669"/>
    <property type="project" value="UniProtKB-KW"/>
</dbReference>
<evidence type="ECO:0000313" key="9">
    <source>
        <dbReference type="EMBL" id="MSS26843.1"/>
    </source>
</evidence>
<reference evidence="9 10" key="1">
    <citation type="submission" date="2019-09" db="EMBL/GenBank/DDBJ databases">
        <title>In-depth cultivation of the pig gut microbiome towards novel bacterial diversity and tailored functional studies.</title>
        <authorList>
            <person name="Wylensek D."/>
            <person name="Hitch T.C.A."/>
            <person name="Clavel T."/>
        </authorList>
    </citation>
    <scope>NUCLEOTIDE SEQUENCE [LARGE SCALE GENOMIC DNA]</scope>
    <source>
        <strain evidence="9 10">PG-178-WT-4</strain>
    </source>
</reference>
<dbReference type="EMBL" id="VUMH01000002">
    <property type="protein sequence ID" value="MSS26843.1"/>
    <property type="molecule type" value="Genomic_DNA"/>
</dbReference>
<feature type="transmembrane region" description="Helical" evidence="7">
    <location>
        <begin position="262"/>
        <end position="287"/>
    </location>
</feature>
<dbReference type="AlphaFoldDB" id="A0A6L5XI20"/>
<evidence type="ECO:0000313" key="10">
    <source>
        <dbReference type="Proteomes" id="UP000477488"/>
    </source>
</evidence>
<protein>
    <submittedName>
        <fullName evidence="9">Glycosyltransferase</fullName>
    </submittedName>
</protein>
<evidence type="ECO:0000256" key="7">
    <source>
        <dbReference type="SAM" id="Phobius"/>
    </source>
</evidence>
<dbReference type="InterPro" id="IPR001173">
    <property type="entry name" value="Glyco_trans_2-like"/>
</dbReference>
<dbReference type="RefSeq" id="WP_154508689.1">
    <property type="nucleotide sequence ID" value="NZ_VUMH01000002.1"/>
</dbReference>
<evidence type="ECO:0000256" key="1">
    <source>
        <dbReference type="ARBA" id="ARBA00004141"/>
    </source>
</evidence>
<keyword evidence="2" id="KW-0328">Glycosyltransferase</keyword>
<dbReference type="CDD" id="cd04187">
    <property type="entry name" value="DPM1_like_bac"/>
    <property type="match status" value="1"/>
</dbReference>
<dbReference type="Proteomes" id="UP000477488">
    <property type="component" value="Unassembled WGS sequence"/>
</dbReference>